<dbReference type="RefSeq" id="WP_176068798.1">
    <property type="nucleotide sequence ID" value="NZ_JABWMJ010000004.1"/>
</dbReference>
<dbReference type="AlphaFoldDB" id="A0A7Y6NMW6"/>
<dbReference type="InterPro" id="IPR040442">
    <property type="entry name" value="Pyrv_kinase-like_dom_sf"/>
</dbReference>
<dbReference type="Pfam" id="PF13714">
    <property type="entry name" value="PEP_mutase"/>
    <property type="match status" value="1"/>
</dbReference>
<reference evidence="1 2" key="1">
    <citation type="submission" date="2020-06" db="EMBL/GenBank/DDBJ databases">
        <title>Schlegella sp. ID0723 isolated from air conditioner.</title>
        <authorList>
            <person name="Kim D.Y."/>
            <person name="Kim D.-U."/>
        </authorList>
    </citation>
    <scope>NUCLEOTIDE SEQUENCE [LARGE SCALE GENOMIC DNA]</scope>
    <source>
        <strain evidence="1 2">ID0723</strain>
    </source>
</reference>
<proteinExistence type="predicted"/>
<organism evidence="1 2">
    <name type="scientific">Piscinibacter koreensis</name>
    <dbReference type="NCBI Taxonomy" id="2742824"/>
    <lineage>
        <taxon>Bacteria</taxon>
        <taxon>Pseudomonadati</taxon>
        <taxon>Pseudomonadota</taxon>
        <taxon>Betaproteobacteria</taxon>
        <taxon>Burkholderiales</taxon>
        <taxon>Sphaerotilaceae</taxon>
        <taxon>Piscinibacter</taxon>
    </lineage>
</organism>
<keyword evidence="2" id="KW-1185">Reference proteome</keyword>
<sequence length="290" mass="30214">MSSSSHRTLADLLSPGAGLVIPGAANALAARMVEDAGFPVVYLTGAGIANSWLGAPDMGLTTATEVAAHIAACREAVTIPIVADGDTGFGNAMNLVRTVRLFERAGADAIQLEDQVFPKRCGHFDGKAVIPAAAMVQKIKAAVDARADARLLVIARTDARAVEGFDAAIDRAAAYREAGADVLFVEAPASEAELRAIPERLPGPHLCNVVHGGKTPMLPRAVLAGIGYAGILYANAALQAAMLAMQKTLAHLAREGSLAGIEDTLIGFPERQAAVDMARWSGIERRYAEP</sequence>
<dbReference type="InterPro" id="IPR039556">
    <property type="entry name" value="ICL/PEPM"/>
</dbReference>
<comment type="caution">
    <text evidence="1">The sequence shown here is derived from an EMBL/GenBank/DDBJ whole genome shotgun (WGS) entry which is preliminary data.</text>
</comment>
<accession>A0A7Y6NMW6</accession>
<evidence type="ECO:0000313" key="1">
    <source>
        <dbReference type="EMBL" id="NUZ06121.1"/>
    </source>
</evidence>
<name>A0A7Y6NMW6_9BURK</name>
<evidence type="ECO:0000313" key="2">
    <source>
        <dbReference type="Proteomes" id="UP000529637"/>
    </source>
</evidence>
<dbReference type="EMBL" id="JABWMJ010000004">
    <property type="protein sequence ID" value="NUZ06121.1"/>
    <property type="molecule type" value="Genomic_DNA"/>
</dbReference>
<dbReference type="SUPFAM" id="SSF51621">
    <property type="entry name" value="Phosphoenolpyruvate/pyruvate domain"/>
    <property type="match status" value="1"/>
</dbReference>
<protein>
    <submittedName>
        <fullName evidence="1">Oxaloacetate decarboxylase</fullName>
    </submittedName>
</protein>
<dbReference type="InterPro" id="IPR015813">
    <property type="entry name" value="Pyrv/PenolPyrv_kinase-like_dom"/>
</dbReference>
<dbReference type="PANTHER" id="PTHR42905">
    <property type="entry name" value="PHOSPHOENOLPYRUVATE CARBOXYLASE"/>
    <property type="match status" value="1"/>
</dbReference>
<dbReference type="CDD" id="cd00377">
    <property type="entry name" value="ICL_PEPM"/>
    <property type="match status" value="1"/>
</dbReference>
<dbReference type="GO" id="GO:0016833">
    <property type="term" value="F:oxo-acid-lyase activity"/>
    <property type="evidence" value="ECO:0007669"/>
    <property type="project" value="UniProtKB-ARBA"/>
</dbReference>
<gene>
    <name evidence="1" type="ORF">HQN59_10135</name>
</gene>
<dbReference type="Gene3D" id="3.20.20.60">
    <property type="entry name" value="Phosphoenolpyruvate-binding domains"/>
    <property type="match status" value="1"/>
</dbReference>
<dbReference type="Proteomes" id="UP000529637">
    <property type="component" value="Unassembled WGS sequence"/>
</dbReference>
<dbReference type="PANTHER" id="PTHR42905:SF5">
    <property type="entry name" value="CARBOXYVINYL-CARBOXYPHOSPHONATE PHOSPHORYLMUTASE, CHLOROPLASTIC"/>
    <property type="match status" value="1"/>
</dbReference>